<evidence type="ECO:0000256" key="1">
    <source>
        <dbReference type="ARBA" id="ARBA00001964"/>
    </source>
</evidence>
<keyword evidence="4" id="KW-0812">Transmembrane</keyword>
<name>M6WGH9_LEPBO</name>
<dbReference type="EMBL" id="AKWF02000111">
    <property type="protein sequence ID" value="EMO60868.1"/>
    <property type="molecule type" value="Genomic_DNA"/>
</dbReference>
<evidence type="ECO:0000256" key="4">
    <source>
        <dbReference type="SAM" id="Phobius"/>
    </source>
</evidence>
<evidence type="ECO:0000256" key="3">
    <source>
        <dbReference type="ARBA" id="ARBA00023052"/>
    </source>
</evidence>
<dbReference type="CDD" id="cd02012">
    <property type="entry name" value="TPP_TK"/>
    <property type="match status" value="1"/>
</dbReference>
<dbReference type="AlphaFoldDB" id="M6WGH9"/>
<dbReference type="Proteomes" id="UP000012159">
    <property type="component" value="Unassembled WGS sequence"/>
</dbReference>
<dbReference type="Gene3D" id="3.40.50.970">
    <property type="match status" value="1"/>
</dbReference>
<keyword evidence="4" id="KW-1133">Transmembrane helix</keyword>
<evidence type="ECO:0000313" key="6">
    <source>
        <dbReference type="EMBL" id="EMO60868.1"/>
    </source>
</evidence>
<feature type="domain" description="Transketolase N-terminal" evidence="5">
    <location>
        <begin position="9"/>
        <end position="269"/>
    </location>
</feature>
<comment type="similarity">
    <text evidence="2">Belongs to the transketolase family.</text>
</comment>
<reference evidence="6 7" key="1">
    <citation type="submission" date="2013-01" db="EMBL/GenBank/DDBJ databases">
        <authorList>
            <person name="Harkins D.M."/>
            <person name="Durkin A.S."/>
            <person name="Brinkac L.M."/>
            <person name="Haft D.H."/>
            <person name="Selengut J.D."/>
            <person name="Sanka R."/>
            <person name="DePew J."/>
            <person name="Purushe J."/>
            <person name="Picardeau M."/>
            <person name="Werts C."/>
            <person name="Goarant C."/>
            <person name="Vinetz J.M."/>
            <person name="Sutton G.G."/>
            <person name="Nierman W.C."/>
            <person name="Fouts D.E."/>
        </authorList>
    </citation>
    <scope>NUCLEOTIDE SEQUENCE [LARGE SCALE GENOMIC DNA]</scope>
    <source>
        <strain evidence="6 7">200901868</strain>
    </source>
</reference>
<dbReference type="PANTHER" id="PTHR47514">
    <property type="entry name" value="TRANSKETOLASE N-TERMINAL SECTION-RELATED"/>
    <property type="match status" value="1"/>
</dbReference>
<organism evidence="6 7">
    <name type="scientific">Leptospira borgpetersenii serovar Pomona str. 200901868</name>
    <dbReference type="NCBI Taxonomy" id="1192866"/>
    <lineage>
        <taxon>Bacteria</taxon>
        <taxon>Pseudomonadati</taxon>
        <taxon>Spirochaetota</taxon>
        <taxon>Spirochaetia</taxon>
        <taxon>Leptospirales</taxon>
        <taxon>Leptospiraceae</taxon>
        <taxon>Leptospira</taxon>
    </lineage>
</organism>
<comment type="caution">
    <text evidence="6">The sequence shown here is derived from an EMBL/GenBank/DDBJ whole genome shotgun (WGS) entry which is preliminary data.</text>
</comment>
<proteinExistence type="inferred from homology"/>
<gene>
    <name evidence="6" type="ORF">LEP1GSC133_5115</name>
</gene>
<dbReference type="SUPFAM" id="SSF52518">
    <property type="entry name" value="Thiamin diphosphate-binding fold (THDP-binding)"/>
    <property type="match status" value="1"/>
</dbReference>
<dbReference type="InterPro" id="IPR005474">
    <property type="entry name" value="Transketolase_N"/>
</dbReference>
<protein>
    <submittedName>
        <fullName evidence="6">Transketolase, thiamine pyrophosphate-binding domain protein</fullName>
    </submittedName>
</protein>
<accession>M6WGH9</accession>
<dbReference type="Pfam" id="PF00456">
    <property type="entry name" value="Transketolase_N"/>
    <property type="match status" value="1"/>
</dbReference>
<evidence type="ECO:0000256" key="2">
    <source>
        <dbReference type="ARBA" id="ARBA00007131"/>
    </source>
</evidence>
<evidence type="ECO:0000259" key="5">
    <source>
        <dbReference type="Pfam" id="PF00456"/>
    </source>
</evidence>
<sequence>MNDIKELKNFANELRKSVIRMVTAANSGHPGGPLGLADIYAVLYKKILNHKPSNPDWEGRDRLVLSNGHVCAIRYAAMAHSGYFPVEDLLTFRKLGSKLQGHPSTRYMNGIESSSGSLGQGLSVSVGLALGARFKKQSHKIYTCISDGECGEGMTWEAAQSATHYKLDNLIAFMDKNGIQIDGFTKDVMNLEPLSKKFLSFGWNVLEADGHDIEQIISAFEKAKLHKGSPTIILFDTILGKGVSFMENNPGWHGTPPKPEEEKKLSKNYRHFPFRRTTPYISFVGVFPFLILLFSLFFNFQLFLCSLVRHSNLQLPKTQIHY</sequence>
<dbReference type="InterPro" id="IPR029061">
    <property type="entry name" value="THDP-binding"/>
</dbReference>
<keyword evidence="4" id="KW-0472">Membrane</keyword>
<dbReference type="STRING" id="1192866.LEP1GSC133_5115"/>
<comment type="cofactor">
    <cofactor evidence="1">
        <name>thiamine diphosphate</name>
        <dbReference type="ChEBI" id="CHEBI:58937"/>
    </cofactor>
</comment>
<evidence type="ECO:0000313" key="7">
    <source>
        <dbReference type="Proteomes" id="UP000012159"/>
    </source>
</evidence>
<feature type="transmembrane region" description="Helical" evidence="4">
    <location>
        <begin position="280"/>
        <end position="304"/>
    </location>
</feature>
<dbReference type="PANTHER" id="PTHR47514:SF1">
    <property type="entry name" value="TRANSKETOLASE N-TERMINAL SECTION-RELATED"/>
    <property type="match status" value="1"/>
</dbReference>
<keyword evidence="3" id="KW-0786">Thiamine pyrophosphate</keyword>